<evidence type="ECO:0000313" key="4">
    <source>
        <dbReference type="EMBL" id="MBF4802854.1"/>
    </source>
</evidence>
<dbReference type="Proteomes" id="UP000787322">
    <property type="component" value="Unassembled WGS sequence"/>
</dbReference>
<dbReference type="InterPro" id="IPR026870">
    <property type="entry name" value="Zinc_ribbon_dom"/>
</dbReference>
<evidence type="ECO:0000313" key="5">
    <source>
        <dbReference type="Proteomes" id="UP000787322"/>
    </source>
</evidence>
<name>A0A9D5X3D1_9ACTN</name>
<feature type="domain" description="Zinc-ribbon" evidence="3">
    <location>
        <begin position="3"/>
        <end position="24"/>
    </location>
</feature>
<dbReference type="EMBL" id="JABZGU010000059">
    <property type="protein sequence ID" value="MBF4802854.1"/>
    <property type="molecule type" value="Genomic_DNA"/>
</dbReference>
<evidence type="ECO:0000256" key="1">
    <source>
        <dbReference type="SAM" id="MobiDB-lite"/>
    </source>
</evidence>
<keyword evidence="2" id="KW-0472">Membrane</keyword>
<feature type="region of interest" description="Disordered" evidence="1">
    <location>
        <begin position="62"/>
        <end position="105"/>
    </location>
</feature>
<gene>
    <name evidence="4" type="ORF">HXK24_03390</name>
</gene>
<feature type="transmembrane region" description="Helical" evidence="2">
    <location>
        <begin position="222"/>
        <end position="242"/>
    </location>
</feature>
<feature type="region of interest" description="Disordered" evidence="1">
    <location>
        <begin position="495"/>
        <end position="528"/>
    </location>
</feature>
<accession>A0A9D5X3D1</accession>
<sequence>MNCPNCGAEIGKHAKFCSNCGQKLSDVADVADVEKTDALAESIEPVPETAPDNSIAATELIAPAEADEPADTVNDSDVTDPDAADPDATVLTEYPAGDDDAAAAETSLLEATADDSYISPDEAPTVVADAAAAAELDPTAGVDPDAVADADPTVIADSNIADAEEPTTFINDPDRINVFTTDDLDSTAISHFDPSQFTVVSSGPSSVERKQTKDGSDVLRKVAFGLLAAVLVVGALAVAWVFQSHQDDAAKRSAVQQRIASYQEQIESVGVNPSSDSSRVELLNQYEKLDQIEEQITGDQKNGQFRLPNGTDDSGVNILNSSISDGQKRIRDWFEADYKRRLAANSFNDTDSATTLDLKSVSNRLVELQALLGDIEHEKEIWGNDTGANSTYDSYHSRVSDQIKKGESLKSGVAEKNKKEQEQKDKDKKSEEDRKKAQKWVGTYSGTGTDGKSMEVVIQKDGTVIWRIGGQPEVRGTWTGDENKLELNFNGQVSGRSEPFTLSSTNGGRTVTISSQSSTWNTDTLSRK</sequence>
<keyword evidence="2" id="KW-0812">Transmembrane</keyword>
<dbReference type="AlphaFoldDB" id="A0A9D5X3D1"/>
<evidence type="ECO:0000259" key="3">
    <source>
        <dbReference type="Pfam" id="PF13240"/>
    </source>
</evidence>
<protein>
    <submittedName>
        <fullName evidence="4">Zinc-ribbon domain-containing protein</fullName>
    </submittedName>
</protein>
<reference evidence="4" key="1">
    <citation type="submission" date="2020-04" db="EMBL/GenBank/DDBJ databases">
        <title>Deep metagenomics examines the oral microbiome during advanced dental caries in children, revealing novel taxa and co-occurrences with host molecules.</title>
        <authorList>
            <person name="Baker J.L."/>
            <person name="Morton J.T."/>
            <person name="Dinis M."/>
            <person name="Alvarez R."/>
            <person name="Tran N.C."/>
            <person name="Knight R."/>
            <person name="Edlund A."/>
        </authorList>
    </citation>
    <scope>NUCLEOTIDE SEQUENCE</scope>
    <source>
        <strain evidence="4">JCVI_3_bin.11</strain>
    </source>
</reference>
<organism evidence="4 5">
    <name type="scientific">Lancefieldella parvula</name>
    <dbReference type="NCBI Taxonomy" id="1382"/>
    <lineage>
        <taxon>Bacteria</taxon>
        <taxon>Bacillati</taxon>
        <taxon>Actinomycetota</taxon>
        <taxon>Coriobacteriia</taxon>
        <taxon>Coriobacteriales</taxon>
        <taxon>Atopobiaceae</taxon>
        <taxon>Lancefieldella</taxon>
    </lineage>
</organism>
<feature type="region of interest" description="Disordered" evidence="1">
    <location>
        <begin position="399"/>
        <end position="446"/>
    </location>
</feature>
<comment type="caution">
    <text evidence="4">The sequence shown here is derived from an EMBL/GenBank/DDBJ whole genome shotgun (WGS) entry which is preliminary data.</text>
</comment>
<dbReference type="Pfam" id="PF13240">
    <property type="entry name" value="Zn_Ribbon_1"/>
    <property type="match status" value="1"/>
</dbReference>
<proteinExistence type="predicted"/>
<feature type="compositionally biased region" description="Basic and acidic residues" evidence="1">
    <location>
        <begin position="399"/>
        <end position="435"/>
    </location>
</feature>
<keyword evidence="2" id="KW-1133">Transmembrane helix</keyword>
<evidence type="ECO:0000256" key="2">
    <source>
        <dbReference type="SAM" id="Phobius"/>
    </source>
</evidence>